<dbReference type="PRINTS" id="PR00081">
    <property type="entry name" value="GDHRDH"/>
</dbReference>
<name>A0A0D8HFD9_9ACTN</name>
<keyword evidence="4" id="KW-1185">Reference proteome</keyword>
<dbReference type="Pfam" id="PF13561">
    <property type="entry name" value="adh_short_C2"/>
    <property type="match status" value="1"/>
</dbReference>
<dbReference type="SUPFAM" id="SSF51735">
    <property type="entry name" value="NAD(P)-binding Rossmann-fold domains"/>
    <property type="match status" value="1"/>
</dbReference>
<dbReference type="InterPro" id="IPR051122">
    <property type="entry name" value="SDR_DHRS6-like"/>
</dbReference>
<dbReference type="PANTHER" id="PTHR43477:SF1">
    <property type="entry name" value="DIHYDROANTICAPSIN 7-DEHYDROGENASE"/>
    <property type="match status" value="1"/>
</dbReference>
<dbReference type="PANTHER" id="PTHR43477">
    <property type="entry name" value="DIHYDROANTICAPSIN 7-DEHYDROGENASE"/>
    <property type="match status" value="1"/>
</dbReference>
<proteinExistence type="inferred from homology"/>
<reference evidence="3 4" key="1">
    <citation type="submission" date="2015-01" db="EMBL/GenBank/DDBJ databases">
        <title>Draft genome of the acidophilic iron oxidizer Acidithrix ferrooxidans strain Py-F3.</title>
        <authorList>
            <person name="Poehlein A."/>
            <person name="Eisen S."/>
            <person name="Schloemann M."/>
            <person name="Johnson B.D."/>
            <person name="Daniel R."/>
            <person name="Muehling M."/>
        </authorList>
    </citation>
    <scope>NUCLEOTIDE SEQUENCE [LARGE SCALE GENOMIC DNA]</scope>
    <source>
        <strain evidence="3 4">Py-F3</strain>
    </source>
</reference>
<evidence type="ECO:0000256" key="1">
    <source>
        <dbReference type="ARBA" id="ARBA00006484"/>
    </source>
</evidence>
<dbReference type="InterPro" id="IPR002347">
    <property type="entry name" value="SDR_fam"/>
</dbReference>
<evidence type="ECO:0000256" key="2">
    <source>
        <dbReference type="ARBA" id="ARBA00023002"/>
    </source>
</evidence>
<dbReference type="AlphaFoldDB" id="A0A0D8HFD9"/>
<organism evidence="3 4">
    <name type="scientific">Acidithrix ferrooxidans</name>
    <dbReference type="NCBI Taxonomy" id="1280514"/>
    <lineage>
        <taxon>Bacteria</taxon>
        <taxon>Bacillati</taxon>
        <taxon>Actinomycetota</taxon>
        <taxon>Acidimicrobiia</taxon>
        <taxon>Acidimicrobiales</taxon>
        <taxon>Acidimicrobiaceae</taxon>
        <taxon>Acidithrix</taxon>
    </lineage>
</organism>
<dbReference type="GO" id="GO:0047044">
    <property type="term" value="F:androstan-3-alpha,17-beta-diol dehydrogenase (NAD+) activity"/>
    <property type="evidence" value="ECO:0007669"/>
    <property type="project" value="UniProtKB-EC"/>
</dbReference>
<dbReference type="CDD" id="cd05233">
    <property type="entry name" value="SDR_c"/>
    <property type="match status" value="1"/>
</dbReference>
<dbReference type="EMBL" id="JXYS01000078">
    <property type="protein sequence ID" value="KJF16638.1"/>
    <property type="molecule type" value="Genomic_DNA"/>
</dbReference>
<dbReference type="Gene3D" id="3.40.50.720">
    <property type="entry name" value="NAD(P)-binding Rossmann-like Domain"/>
    <property type="match status" value="1"/>
</dbReference>
<dbReference type="STRING" id="1280514.AXFE_25010"/>
<comment type="caution">
    <text evidence="3">The sequence shown here is derived from an EMBL/GenBank/DDBJ whole genome shotgun (WGS) entry which is preliminary data.</text>
</comment>
<sequence length="265" mass="27569">MSDLTTDQGCLVVLGGARGIGAEVAKIAASSGRRCAVVDFSEVTMRFGYQMGDIKSATYGDLEEKISRYGADATNGADLARIATQIQDDMGPIDQLAITAGAILGGKSLVETSTQELLSMIDANLVVLHNAITSFIPLMKETKERSSSASIVAVVSVAASKALGGIGAYCAAKGAMVAYLRTLALELAPDQINVNWVCPGSTRGAMLDQSAVLYGLSDVEEFSIHHALGRLINPKEIAEAISFLLSPAASAITGAEIFVDAGMHL</sequence>
<dbReference type="InterPro" id="IPR036291">
    <property type="entry name" value="NAD(P)-bd_dom_sf"/>
</dbReference>
<evidence type="ECO:0000313" key="4">
    <source>
        <dbReference type="Proteomes" id="UP000032360"/>
    </source>
</evidence>
<gene>
    <name evidence="3" type="ORF">AXFE_25010</name>
</gene>
<dbReference type="PROSITE" id="PS00061">
    <property type="entry name" value="ADH_SHORT"/>
    <property type="match status" value="1"/>
</dbReference>
<dbReference type="EC" id="1.1.1.53" evidence="3"/>
<dbReference type="InterPro" id="IPR020904">
    <property type="entry name" value="Sc_DH/Rdtase_CS"/>
</dbReference>
<dbReference type="RefSeq" id="WP_052606206.1">
    <property type="nucleotide sequence ID" value="NZ_JXYS01000078.1"/>
</dbReference>
<dbReference type="OrthoDB" id="4535149at2"/>
<accession>A0A0D8HFD9</accession>
<dbReference type="Proteomes" id="UP000032360">
    <property type="component" value="Unassembled WGS sequence"/>
</dbReference>
<evidence type="ECO:0000313" key="3">
    <source>
        <dbReference type="EMBL" id="KJF16638.1"/>
    </source>
</evidence>
<protein>
    <submittedName>
        <fullName evidence="3">3-alpha-(Or 20-beta)-hydroxysteroid dehydrogenase</fullName>
        <ecNumber evidence="3">1.1.1.53</ecNumber>
    </submittedName>
</protein>
<keyword evidence="2 3" id="KW-0560">Oxidoreductase</keyword>
<comment type="similarity">
    <text evidence="1">Belongs to the short-chain dehydrogenases/reductases (SDR) family.</text>
</comment>